<dbReference type="InterPro" id="IPR011008">
    <property type="entry name" value="Dimeric_a/b-barrel"/>
</dbReference>
<dbReference type="AlphaFoldDB" id="A0A1B1JX57"/>
<reference evidence="2 3" key="1">
    <citation type="submission" date="2014-07" db="EMBL/GenBank/DDBJ databases">
        <authorList>
            <person name="Zhang J.E."/>
            <person name="Yang H."/>
            <person name="Guo J."/>
            <person name="Deng Z."/>
            <person name="Luo H."/>
            <person name="Luo M."/>
            <person name="Zhao B."/>
        </authorList>
    </citation>
    <scope>NUCLEOTIDE SEQUENCE [LARGE SCALE GENOMIC DNA]</scope>
    <source>
        <strain evidence="2 3">1CP</strain>
    </source>
</reference>
<dbReference type="EMBL" id="CP009111">
    <property type="protein sequence ID" value="ANS24937.1"/>
    <property type="molecule type" value="Genomic_DNA"/>
</dbReference>
<dbReference type="PANTHER" id="PTHR40260:SF2">
    <property type="entry name" value="BLR8190 PROTEIN"/>
    <property type="match status" value="1"/>
</dbReference>
<dbReference type="Gene3D" id="3.30.70.100">
    <property type="match status" value="1"/>
</dbReference>
<dbReference type="GO" id="GO:0016491">
    <property type="term" value="F:oxidoreductase activity"/>
    <property type="evidence" value="ECO:0007669"/>
    <property type="project" value="InterPro"/>
</dbReference>
<dbReference type="NCBIfam" id="TIGR02118">
    <property type="entry name" value="EthD family reductase"/>
    <property type="match status" value="1"/>
</dbReference>
<evidence type="ECO:0000259" key="1">
    <source>
        <dbReference type="Pfam" id="PF07110"/>
    </source>
</evidence>
<organism evidence="2 3">
    <name type="scientific">Rhodococcus opacus</name>
    <name type="common">Nocardia opaca</name>
    <dbReference type="NCBI Taxonomy" id="37919"/>
    <lineage>
        <taxon>Bacteria</taxon>
        <taxon>Bacillati</taxon>
        <taxon>Actinomycetota</taxon>
        <taxon>Actinomycetes</taxon>
        <taxon>Mycobacteriales</taxon>
        <taxon>Nocardiaceae</taxon>
        <taxon>Rhodococcus</taxon>
    </lineage>
</organism>
<dbReference type="SUPFAM" id="SSF54909">
    <property type="entry name" value="Dimeric alpha+beta barrel"/>
    <property type="match status" value="1"/>
</dbReference>
<dbReference type="PATRIC" id="fig|37919.13.peg.181"/>
<feature type="domain" description="EthD" evidence="1">
    <location>
        <begin position="26"/>
        <end position="105"/>
    </location>
</feature>
<accession>A0A1B1JX57</accession>
<evidence type="ECO:0000313" key="2">
    <source>
        <dbReference type="EMBL" id="ANS24937.1"/>
    </source>
</evidence>
<evidence type="ECO:0000313" key="3">
    <source>
        <dbReference type="Proteomes" id="UP000186108"/>
    </source>
</evidence>
<protein>
    <recommendedName>
        <fullName evidence="1">EthD domain-containing protein</fullName>
    </recommendedName>
</protein>
<dbReference type="Proteomes" id="UP000186108">
    <property type="component" value="Chromosome"/>
</dbReference>
<proteinExistence type="predicted"/>
<sequence>MIPLSPNPTYDAENRNFMYRVSIIYNPPTDPAEFDEYYATKHLPLVRQVPGVVRFAAGKCETLDGTTPAAYALAELFFDSKDAAAQALSSPAGQTAAGDLANFATGGVTMLFSNEDTVLP</sequence>
<dbReference type="InterPro" id="IPR009799">
    <property type="entry name" value="EthD_dom"/>
</dbReference>
<name>A0A1B1JX57_RHOOP</name>
<dbReference type="PANTHER" id="PTHR40260">
    <property type="entry name" value="BLR8190 PROTEIN"/>
    <property type="match status" value="1"/>
</dbReference>
<gene>
    <name evidence="2" type="ORF">R1CP_00895</name>
</gene>
<dbReference type="RefSeq" id="WP_005260736.1">
    <property type="nucleotide sequence ID" value="NZ_CP009111.1"/>
</dbReference>
<dbReference type="Pfam" id="PF07110">
    <property type="entry name" value="EthD"/>
    <property type="match status" value="1"/>
</dbReference>